<reference evidence="2 3" key="1">
    <citation type="journal article" date="2009" name="PLoS ONE">
        <title>Genome analysis of the anaerobic thermohalophilic bacterium Halothermothrix orenii.</title>
        <authorList>
            <person name="Mavromatis K."/>
            <person name="Ivanova N."/>
            <person name="Anderson I."/>
            <person name="Lykidis A."/>
            <person name="Hooper S.D."/>
            <person name="Sun H."/>
            <person name="Kunin V."/>
            <person name="Lapidus A."/>
            <person name="Hugenholtz P."/>
            <person name="Patel B."/>
            <person name="Kyrpides N.C."/>
        </authorList>
    </citation>
    <scope>NUCLEOTIDE SEQUENCE [LARGE SCALE GENOMIC DNA]</scope>
    <source>
        <strain evidence="3">H 168 / OCM 544 / DSM 9562</strain>
    </source>
</reference>
<feature type="transmembrane region" description="Helical" evidence="1">
    <location>
        <begin position="101"/>
        <end position="121"/>
    </location>
</feature>
<name>B8D1W6_HALOH</name>
<dbReference type="TCDB" id="3.A.1.151.1">
    <property type="family name" value="the atp-binding cassette (abc) superfamily"/>
</dbReference>
<keyword evidence="1" id="KW-1133">Transmembrane helix</keyword>
<dbReference type="KEGG" id="hor:Hore_04350"/>
<dbReference type="HOGENOM" id="CLU_1213457_0_0_9"/>
<feature type="transmembrane region" description="Helical" evidence="1">
    <location>
        <begin position="188"/>
        <end position="211"/>
    </location>
</feature>
<gene>
    <name evidence="2" type="ordered locus">Hore_04350</name>
</gene>
<feature type="transmembrane region" description="Helical" evidence="1">
    <location>
        <begin position="48"/>
        <end position="68"/>
    </location>
</feature>
<evidence type="ECO:0000313" key="3">
    <source>
        <dbReference type="Proteomes" id="UP000000719"/>
    </source>
</evidence>
<accession>B8D1W6</accession>
<protein>
    <recommendedName>
        <fullName evidence="4">ABC-2 type transporter</fullName>
    </recommendedName>
</protein>
<dbReference type="AlphaFoldDB" id="B8D1W6"/>
<evidence type="ECO:0000256" key="1">
    <source>
        <dbReference type="SAM" id="Phobius"/>
    </source>
</evidence>
<dbReference type="STRING" id="373903.Hore_04350"/>
<evidence type="ECO:0008006" key="4">
    <source>
        <dbReference type="Google" id="ProtNLM"/>
    </source>
</evidence>
<proteinExistence type="predicted"/>
<dbReference type="EMBL" id="CP001098">
    <property type="protein sequence ID" value="ACL69193.1"/>
    <property type="molecule type" value="Genomic_DNA"/>
</dbReference>
<keyword evidence="3" id="KW-1185">Reference proteome</keyword>
<dbReference type="eggNOG" id="ENOG502ZT3D">
    <property type="taxonomic scope" value="Bacteria"/>
</dbReference>
<dbReference type="Proteomes" id="UP000000719">
    <property type="component" value="Chromosome"/>
</dbReference>
<feature type="transmembrane region" description="Helical" evidence="1">
    <location>
        <begin position="127"/>
        <end position="152"/>
    </location>
</feature>
<sequence>MSILTKEFRLLYGNKVFLLCFLFFTLIYSAIGYGARYVYEEVVNDLNVVYYFIFVYSMSLTLLMLQVYPASNDIREQAYGGVENILATGYPLSKLILHKMLPIFSALYLPSSIMVVIIIIWSKLYLAGLVALLCILPVINAGLSLIYTCTVLLSPIPGMVMNQISFYAVAGIFLLSYGPVLIYRTTGYVVGIKVSILLSFVFSLLVGFRAYRKFKKTDKETIIIRGDY</sequence>
<evidence type="ECO:0000313" key="2">
    <source>
        <dbReference type="EMBL" id="ACL69193.1"/>
    </source>
</evidence>
<organism evidence="2 3">
    <name type="scientific">Halothermothrix orenii (strain H 168 / OCM 544 / DSM 9562)</name>
    <dbReference type="NCBI Taxonomy" id="373903"/>
    <lineage>
        <taxon>Bacteria</taxon>
        <taxon>Bacillati</taxon>
        <taxon>Bacillota</taxon>
        <taxon>Clostridia</taxon>
        <taxon>Halanaerobiales</taxon>
        <taxon>Halothermotrichaceae</taxon>
        <taxon>Halothermothrix</taxon>
    </lineage>
</organism>
<keyword evidence="1" id="KW-0812">Transmembrane</keyword>
<feature type="transmembrane region" description="Helical" evidence="1">
    <location>
        <begin position="164"/>
        <end position="182"/>
    </location>
</feature>
<dbReference type="RefSeq" id="WP_012635381.1">
    <property type="nucleotide sequence ID" value="NC_011899.1"/>
</dbReference>
<keyword evidence="1" id="KW-0472">Membrane</keyword>